<dbReference type="EMBL" id="JAQSIO010000016">
    <property type="protein sequence ID" value="MDD0817206.1"/>
    <property type="molecule type" value="Genomic_DNA"/>
</dbReference>
<keyword evidence="9" id="KW-1185">Reference proteome</keyword>
<feature type="domain" description="Phage capsid-like C-terminal" evidence="7">
    <location>
        <begin position="336"/>
        <end position="614"/>
    </location>
</feature>
<organism evidence="8 9">
    <name type="scientific">Curvibacter microcysteis</name>
    <dbReference type="NCBI Taxonomy" id="3026419"/>
    <lineage>
        <taxon>Bacteria</taxon>
        <taxon>Pseudomonadati</taxon>
        <taxon>Pseudomonadota</taxon>
        <taxon>Betaproteobacteria</taxon>
        <taxon>Burkholderiales</taxon>
        <taxon>Comamonadaceae</taxon>
        <taxon>Curvibacter</taxon>
    </lineage>
</organism>
<keyword evidence="4" id="KW-0378">Hydrolase</keyword>
<evidence type="ECO:0000259" key="7">
    <source>
        <dbReference type="Pfam" id="PF05065"/>
    </source>
</evidence>
<evidence type="ECO:0000256" key="3">
    <source>
        <dbReference type="ARBA" id="ARBA00022670"/>
    </source>
</evidence>
<name>A0ABT5MLE3_9BURK</name>
<comment type="subcellular location">
    <subcellularLocation>
        <location evidence="1">Virion</location>
    </subcellularLocation>
</comment>
<feature type="compositionally biased region" description="Polar residues" evidence="5">
    <location>
        <begin position="190"/>
        <end position="202"/>
    </location>
</feature>
<dbReference type="InterPro" id="IPR054613">
    <property type="entry name" value="Peptidase_S78_dom"/>
</dbReference>
<dbReference type="InterPro" id="IPR054612">
    <property type="entry name" value="Phage_capsid-like_C"/>
</dbReference>
<dbReference type="InterPro" id="IPR024455">
    <property type="entry name" value="Phage_capsid"/>
</dbReference>
<feature type="region of interest" description="Disordered" evidence="5">
    <location>
        <begin position="170"/>
        <end position="214"/>
    </location>
</feature>
<evidence type="ECO:0000256" key="1">
    <source>
        <dbReference type="ARBA" id="ARBA00004328"/>
    </source>
</evidence>
<dbReference type="SUPFAM" id="SSF56563">
    <property type="entry name" value="Major capsid protein gp5"/>
    <property type="match status" value="1"/>
</dbReference>
<keyword evidence="2" id="KW-1188">Viral release from host cell</keyword>
<dbReference type="RefSeq" id="WP_273929675.1">
    <property type="nucleotide sequence ID" value="NZ_JAQSIO010000016.1"/>
</dbReference>
<dbReference type="Proteomes" id="UP001528672">
    <property type="component" value="Unassembled WGS sequence"/>
</dbReference>
<sequence>MTTPTKDLRAAGLQRRALTGTFQRDAVSVDARTVQIAFASETPYERWFGMEVLDCSTGSVRLDRLMNGAPLLFNHDPDELIGVVESVSIGQDRVCRATVRFGKTEDADEAFALVQDGILRNVSVGYCIHAYRLEGEADGVETYRVTDWEPMEISMVSVPADATVGVGRSVDIQPATPPQPATETQPLQESRMTQTATPQPSVTPIAGPSSADADVQRRDALISLGVKYKDYVSMNDVQDACRSGKTVDEFQDVVIERLTSKHSDTRAGHIGLSEREAGTYSIARAVSAMISGDWTQAGLERAANEAAMKRFGGSKGLLVPFDVLSRSFTAGGATTGAPVIATDLRTDLWTDVLRNQLALGRMGATMLYGLTSGIDIPKKTVGSSLGWLTEVAGAASTDINTAKLSLSPKRIGAYIDFSKQAVIQSAMAVEPMLRADINSELAVRIEDAAINGTGAANNPRGIRFTSGIGSVIGGTNGAQIGWSHIVALETACAAANAEPDQTAGYLVNTKARGWLKGVQKANALPFVWENSDNPLNGYRAAVTNTVPSNLTKGSSSTCSSVIFGSQWDMLVVGTFGAVEILLDEITQAPNGLNRLVVNAFVDAGVRRASNFAVFDDALTS</sequence>
<evidence type="ECO:0000256" key="2">
    <source>
        <dbReference type="ARBA" id="ARBA00022612"/>
    </source>
</evidence>
<evidence type="ECO:0000256" key="5">
    <source>
        <dbReference type="SAM" id="MobiDB-lite"/>
    </source>
</evidence>
<accession>A0ABT5MLE3</accession>
<dbReference type="Pfam" id="PF05065">
    <property type="entry name" value="Phage_capsid"/>
    <property type="match status" value="1"/>
</dbReference>
<feature type="domain" description="Prohead serine protease" evidence="6">
    <location>
        <begin position="69"/>
        <end position="163"/>
    </location>
</feature>
<protein>
    <submittedName>
        <fullName evidence="8">Phage major capsid protein</fullName>
    </submittedName>
</protein>
<evidence type="ECO:0000256" key="4">
    <source>
        <dbReference type="ARBA" id="ARBA00022801"/>
    </source>
</evidence>
<evidence type="ECO:0000313" key="9">
    <source>
        <dbReference type="Proteomes" id="UP001528672"/>
    </source>
</evidence>
<evidence type="ECO:0000259" key="6">
    <source>
        <dbReference type="Pfam" id="PF04586"/>
    </source>
</evidence>
<comment type="caution">
    <text evidence="8">The sequence shown here is derived from an EMBL/GenBank/DDBJ whole genome shotgun (WGS) entry which is preliminary data.</text>
</comment>
<dbReference type="Pfam" id="PF04586">
    <property type="entry name" value="Peptidase_S78"/>
    <property type="match status" value="1"/>
</dbReference>
<dbReference type="Gene3D" id="3.30.2400.10">
    <property type="entry name" value="Major capsid protein gp5"/>
    <property type="match status" value="1"/>
</dbReference>
<dbReference type="NCBIfam" id="TIGR01554">
    <property type="entry name" value="major_cap_HK97"/>
    <property type="match status" value="1"/>
</dbReference>
<keyword evidence="3" id="KW-0645">Protease</keyword>
<evidence type="ECO:0000313" key="8">
    <source>
        <dbReference type="EMBL" id="MDD0817206.1"/>
    </source>
</evidence>
<gene>
    <name evidence="8" type="ORF">PSQ39_21405</name>
</gene>
<proteinExistence type="predicted"/>
<reference evidence="8 9" key="1">
    <citation type="submission" date="2023-02" db="EMBL/GenBank/DDBJ databases">
        <title>Bacterial whole genome sequence for Curvibacter sp. HBC28.</title>
        <authorList>
            <person name="Le V."/>
            <person name="Ko S.-R."/>
            <person name="Ahn C.-Y."/>
            <person name="Oh H.-M."/>
        </authorList>
    </citation>
    <scope>NUCLEOTIDE SEQUENCE [LARGE SCALE GENOMIC DNA]</scope>
    <source>
        <strain evidence="8 9">HBC28</strain>
    </source>
</reference>